<organism evidence="3 4">
    <name type="scientific">Ureibacillus massiliensis 4400831 = CIP 108448 = CCUG 49529</name>
    <dbReference type="NCBI Taxonomy" id="1211035"/>
    <lineage>
        <taxon>Bacteria</taxon>
        <taxon>Bacillati</taxon>
        <taxon>Bacillota</taxon>
        <taxon>Bacilli</taxon>
        <taxon>Bacillales</taxon>
        <taxon>Caryophanaceae</taxon>
        <taxon>Ureibacillus</taxon>
    </lineage>
</organism>
<dbReference type="Pfam" id="PF16244">
    <property type="entry name" value="DUF4901"/>
    <property type="match status" value="1"/>
</dbReference>
<dbReference type="AlphaFoldDB" id="A0A0A3IUQ9"/>
<proteinExistence type="predicted"/>
<feature type="domain" description="SLH" evidence="2">
    <location>
        <begin position="608"/>
        <end position="669"/>
    </location>
</feature>
<protein>
    <recommendedName>
        <fullName evidence="2">SLH domain-containing protein</fullName>
    </recommendedName>
</protein>
<evidence type="ECO:0000256" key="1">
    <source>
        <dbReference type="SAM" id="SignalP"/>
    </source>
</evidence>
<feature type="signal peptide" evidence="1">
    <location>
        <begin position="1"/>
        <end position="24"/>
    </location>
</feature>
<dbReference type="RefSeq" id="WP_235802089.1">
    <property type="nucleotide sequence ID" value="NZ_AVCZ01000062.1"/>
</dbReference>
<feature type="chain" id="PRO_5002014174" description="SLH domain-containing protein" evidence="1">
    <location>
        <begin position="25"/>
        <end position="738"/>
    </location>
</feature>
<name>A0A0A3IUQ9_9BACL</name>
<comment type="caution">
    <text evidence="3">The sequence shown here is derived from an EMBL/GenBank/DDBJ whole genome shotgun (WGS) entry which is preliminary data.</text>
</comment>
<dbReference type="Pfam" id="PF00395">
    <property type="entry name" value="SLH"/>
    <property type="match status" value="1"/>
</dbReference>
<evidence type="ECO:0000259" key="2">
    <source>
        <dbReference type="PROSITE" id="PS51272"/>
    </source>
</evidence>
<dbReference type="InterPro" id="IPR032599">
    <property type="entry name" value="YcdB/YcdC_rep_domain"/>
</dbReference>
<dbReference type="Proteomes" id="UP000030595">
    <property type="component" value="Unassembled WGS sequence"/>
</dbReference>
<reference evidence="3 4" key="1">
    <citation type="submission" date="2014-02" db="EMBL/GenBank/DDBJ databases">
        <title>Draft genome sequence of Lysinibacillus massiliensis CCUG 49529.</title>
        <authorList>
            <person name="Zhang F."/>
            <person name="Wang G."/>
            <person name="Zhang L."/>
        </authorList>
    </citation>
    <scope>NUCLEOTIDE SEQUENCE [LARGE SCALE GENOMIC DNA]</scope>
    <source>
        <strain evidence="3 4">CCUG 49529</strain>
    </source>
</reference>
<dbReference type="PROSITE" id="PS51272">
    <property type="entry name" value="SLH"/>
    <property type="match status" value="1"/>
</dbReference>
<dbReference type="EMBL" id="JPVQ01000062">
    <property type="protein sequence ID" value="KGR88426.1"/>
    <property type="molecule type" value="Genomic_DNA"/>
</dbReference>
<accession>A0A0A3IUQ9</accession>
<keyword evidence="4" id="KW-1185">Reference proteome</keyword>
<evidence type="ECO:0000313" key="3">
    <source>
        <dbReference type="EMBL" id="KGR88426.1"/>
    </source>
</evidence>
<sequence>MRKVGILFTSTALSLGLATSVVHAQTQVGSQQDKIAIKVQSAETNVSKTVFIKKLKDLFPNQFNFLSENDFQLSNAHHYPDDERIRYDLSFHKTVDGKEAYGSVTFVGTDLEIESFYYEPVNVKEALFPPKISKDEAQEIALNLIKKLPNGTNYELDKNLDNYYSNQLITDPIRYEFTFVQKVNNIPVQDKRIQITVLGNGEITQLYHFSSPGDKATFDDSKKVISEQTILQKIKNNLSVNLKYRINYDYSTGEQAIDLVYQPTVLYGINALSGDWQTANGFSKNPPIKANIEKLTANPLPPKENGITVEEARAIAKQLLEIDSEKVKLTIFGVDEYENENGQAILNINFSYDWEYGGFGSSFEMNKSTGEILNYHDVKSEVLRNLGETPEKGDLTQDQGEQKAIEYLKQWVPSYLHQYAKPIDEPYLDKESGVYHFTFPRVVNGILVDGNHISVSIDSNGELYSLFVHHQEKGDWPSVSNIISADNAKQLITDSLSLKLQYMKDGSNPNSSHYSIVYTPIYNGDESSFLDATTGKWNSLYQNKEFERVTHPTAEEELNYLIQNEILKVADVSQFNADASISNGEALSILVKSLSYFYVYEVPQQENINQTFENISPNHPYYQIVERAVRMGILDSKDSFNPNDTLTREQLAVWYVRTLGLDLAARNSNIFKLTIADANKVNSKYVGYVALANAMEVLPAKNNLFDPKGEVTYADIASSIFDLSHKLHERVIPITPYY</sequence>
<dbReference type="eggNOG" id="COG1657">
    <property type="taxonomic scope" value="Bacteria"/>
</dbReference>
<keyword evidence="1" id="KW-0732">Signal</keyword>
<gene>
    <name evidence="3" type="ORF">CD30_18310</name>
</gene>
<dbReference type="InterPro" id="IPR001119">
    <property type="entry name" value="SLH_dom"/>
</dbReference>
<evidence type="ECO:0000313" key="4">
    <source>
        <dbReference type="Proteomes" id="UP000030595"/>
    </source>
</evidence>